<evidence type="ECO:0000313" key="9">
    <source>
        <dbReference type="Proteomes" id="UP000502005"/>
    </source>
</evidence>
<evidence type="ECO:0000256" key="6">
    <source>
        <dbReference type="ARBA" id="ARBA00023136"/>
    </source>
</evidence>
<comment type="similarity">
    <text evidence="2">Belongs to the polysaccharide synthase family.</text>
</comment>
<dbReference type="PANTHER" id="PTHR30250:SF10">
    <property type="entry name" value="LIPOPOLYSACCHARIDE BIOSYNTHESIS PROTEIN WZXC"/>
    <property type="match status" value="1"/>
</dbReference>
<dbReference type="EMBL" id="CP024770">
    <property type="protein sequence ID" value="QGY32301.1"/>
    <property type="molecule type" value="Genomic_DNA"/>
</dbReference>
<feature type="transmembrane region" description="Helical" evidence="7">
    <location>
        <begin position="76"/>
        <end position="95"/>
    </location>
</feature>
<dbReference type="Pfam" id="PF13440">
    <property type="entry name" value="Polysacc_synt_3"/>
    <property type="match status" value="1"/>
</dbReference>
<feature type="transmembrane region" description="Helical" evidence="7">
    <location>
        <begin position="242"/>
        <end position="260"/>
    </location>
</feature>
<keyword evidence="4 7" id="KW-0812">Transmembrane</keyword>
<dbReference type="Proteomes" id="UP000502005">
    <property type="component" value="Plasmid pNE1B"/>
</dbReference>
<evidence type="ECO:0000256" key="7">
    <source>
        <dbReference type="SAM" id="Phobius"/>
    </source>
</evidence>
<geneLocation type="plasmid" evidence="9">
    <name>pne1b</name>
</geneLocation>
<evidence type="ECO:0000313" key="8">
    <source>
        <dbReference type="EMBL" id="QGY32301.1"/>
    </source>
</evidence>
<protein>
    <submittedName>
        <fullName evidence="8">Flippase</fullName>
    </submittedName>
</protein>
<evidence type="ECO:0000256" key="4">
    <source>
        <dbReference type="ARBA" id="ARBA00022692"/>
    </source>
</evidence>
<keyword evidence="8" id="KW-0614">Plasmid</keyword>
<evidence type="ECO:0000256" key="1">
    <source>
        <dbReference type="ARBA" id="ARBA00004651"/>
    </source>
</evidence>
<sequence>MNWFSNAKWNAFSQFIKMITQAVNLIYITKLILPSQYGLMAMAVVVINLGMLLRDLGTSAAIIQKKKLNNGLVNSIFWLNSMIGVLLYMVIILIAKPLAALYEQPELFSILILLGISFPLSGLAATHLALLERSSKFKTVSRIEVTAALTSMVIALAMANYGFGVYSLVAQAITLSLISVVQLWIVSNWRPTFDKFIRLSDIKEIFSFSTNLSLFSLVNYFSRNADSFIVGKYMSSTILGQYNLAYRIMLFPLQSLTFVVTRSLYPILSMFQDENKQIEKAYLNSVFFILMFSAPLMIIIGHYSFPLIKVIFGNEWIKTAEILKWLSPTAIVQSIMSTSGAVFMAKGRTDMLMRLGLFSAAIQVSSFLIGVHFDIITFSKFYFIANVISFIPSMYFLMKIIGGGVGSLVVKLMPIIFAVIGMLALMQGIDRLYPDSDISGVLTLTGICIFNFSFYFLCLLSMSRSSRRFMFDKLRLKLGKI</sequence>
<gene>
    <name evidence="8" type="ORF">CUN67_25255</name>
</gene>
<keyword evidence="6 7" id="KW-0472">Membrane</keyword>
<dbReference type="PANTHER" id="PTHR30250">
    <property type="entry name" value="PST FAMILY PREDICTED COLANIC ACID TRANSPORTER"/>
    <property type="match status" value="1"/>
</dbReference>
<feature type="transmembrane region" description="Helical" evidence="7">
    <location>
        <begin position="37"/>
        <end position="56"/>
    </location>
</feature>
<feature type="transmembrane region" description="Helical" evidence="7">
    <location>
        <begin position="438"/>
        <end position="460"/>
    </location>
</feature>
<dbReference type="RefSeq" id="WP_208718193.1">
    <property type="nucleotide sequence ID" value="NZ_CP024770.1"/>
</dbReference>
<feature type="transmembrane region" description="Helical" evidence="7">
    <location>
        <begin position="107"/>
        <end position="131"/>
    </location>
</feature>
<name>A0A6B9G3T9_PANCY</name>
<feature type="transmembrane region" description="Helical" evidence="7">
    <location>
        <begin position="405"/>
        <end position="426"/>
    </location>
</feature>
<dbReference type="CDD" id="cd13127">
    <property type="entry name" value="MATE_tuaB_like"/>
    <property type="match status" value="1"/>
</dbReference>
<feature type="transmembrane region" description="Helical" evidence="7">
    <location>
        <begin position="355"/>
        <end position="375"/>
    </location>
</feature>
<dbReference type="InterPro" id="IPR050833">
    <property type="entry name" value="Poly_Biosynth_Transport"/>
</dbReference>
<dbReference type="GO" id="GO:0005886">
    <property type="term" value="C:plasma membrane"/>
    <property type="evidence" value="ECO:0007669"/>
    <property type="project" value="UniProtKB-SubCell"/>
</dbReference>
<dbReference type="AlphaFoldDB" id="A0A6B9G3T9"/>
<feature type="transmembrane region" description="Helical" evidence="7">
    <location>
        <begin position="281"/>
        <end position="305"/>
    </location>
</feature>
<feature type="transmembrane region" description="Helical" evidence="7">
    <location>
        <begin position="168"/>
        <end position="185"/>
    </location>
</feature>
<evidence type="ECO:0000256" key="2">
    <source>
        <dbReference type="ARBA" id="ARBA00007430"/>
    </source>
</evidence>
<evidence type="ECO:0000256" key="3">
    <source>
        <dbReference type="ARBA" id="ARBA00022475"/>
    </source>
</evidence>
<organism evidence="8 9">
    <name type="scientific">Pantoea cypripedii</name>
    <name type="common">Pectobacterium cypripedii</name>
    <name type="synonym">Erwinia cypripedii</name>
    <dbReference type="NCBI Taxonomy" id="55209"/>
    <lineage>
        <taxon>Bacteria</taxon>
        <taxon>Pseudomonadati</taxon>
        <taxon>Pseudomonadota</taxon>
        <taxon>Gammaproteobacteria</taxon>
        <taxon>Enterobacterales</taxon>
        <taxon>Erwiniaceae</taxon>
        <taxon>Pantoea</taxon>
    </lineage>
</organism>
<feature type="transmembrane region" description="Helical" evidence="7">
    <location>
        <begin position="205"/>
        <end position="222"/>
    </location>
</feature>
<comment type="subcellular location">
    <subcellularLocation>
        <location evidence="1">Cell membrane</location>
        <topology evidence="1">Multi-pass membrane protein</topology>
    </subcellularLocation>
</comment>
<reference evidence="8 9" key="1">
    <citation type="submission" date="2017-11" db="EMBL/GenBank/DDBJ databases">
        <title>Genome sequence of Pantoea cypripedii NE1.</title>
        <authorList>
            <person name="Nascimento F.X."/>
        </authorList>
    </citation>
    <scope>NUCLEOTIDE SEQUENCE [LARGE SCALE GENOMIC DNA]</scope>
    <source>
        <strain evidence="8 9">NE1</strain>
        <plasmid evidence="9">pne1b</plasmid>
    </source>
</reference>
<proteinExistence type="inferred from homology"/>
<keyword evidence="3" id="KW-1003">Cell membrane</keyword>
<feature type="transmembrane region" description="Helical" evidence="7">
    <location>
        <begin position="381"/>
        <end position="398"/>
    </location>
</feature>
<accession>A0A6B9G3T9</accession>
<evidence type="ECO:0000256" key="5">
    <source>
        <dbReference type="ARBA" id="ARBA00022989"/>
    </source>
</evidence>
<keyword evidence="5 7" id="KW-1133">Transmembrane helix</keyword>